<organism evidence="1 2">
    <name type="scientific">Nelumbo nucifera</name>
    <name type="common">Sacred lotus</name>
    <dbReference type="NCBI Taxonomy" id="4432"/>
    <lineage>
        <taxon>Eukaryota</taxon>
        <taxon>Viridiplantae</taxon>
        <taxon>Streptophyta</taxon>
        <taxon>Embryophyta</taxon>
        <taxon>Tracheophyta</taxon>
        <taxon>Spermatophyta</taxon>
        <taxon>Magnoliopsida</taxon>
        <taxon>Proteales</taxon>
        <taxon>Nelumbonaceae</taxon>
        <taxon>Nelumbo</taxon>
    </lineage>
</organism>
<sequence length="72" mass="7960">MCLTCSTGRGNSFSIFEGGIIPCKIVGMIRLTYLVLYLQLEGTVMSSNHVDKIMVHVDPLHRYCVALVVPFA</sequence>
<dbReference type="EMBL" id="DUZY01000001">
    <property type="protein sequence ID" value="DAD23692.1"/>
    <property type="molecule type" value="Genomic_DNA"/>
</dbReference>
<protein>
    <submittedName>
        <fullName evidence="1">Uncharacterized protein</fullName>
    </submittedName>
</protein>
<gene>
    <name evidence="1" type="ORF">HUJ06_025155</name>
</gene>
<dbReference type="AlphaFoldDB" id="A0A822XUM9"/>
<evidence type="ECO:0000313" key="2">
    <source>
        <dbReference type="Proteomes" id="UP000607653"/>
    </source>
</evidence>
<proteinExistence type="predicted"/>
<name>A0A822XUM9_NELNU</name>
<comment type="caution">
    <text evidence="1">The sequence shown here is derived from an EMBL/GenBank/DDBJ whole genome shotgun (WGS) entry which is preliminary data.</text>
</comment>
<keyword evidence="2" id="KW-1185">Reference proteome</keyword>
<accession>A0A822XUM9</accession>
<dbReference type="Proteomes" id="UP000607653">
    <property type="component" value="Unassembled WGS sequence"/>
</dbReference>
<evidence type="ECO:0000313" key="1">
    <source>
        <dbReference type="EMBL" id="DAD23692.1"/>
    </source>
</evidence>
<reference evidence="1 2" key="1">
    <citation type="journal article" date="2020" name="Mol. Biol. Evol.">
        <title>Distinct Expression and Methylation Patterns for Genes with Different Fates following a Single Whole-Genome Duplication in Flowering Plants.</title>
        <authorList>
            <person name="Shi T."/>
            <person name="Rahmani R.S."/>
            <person name="Gugger P.F."/>
            <person name="Wang M."/>
            <person name="Li H."/>
            <person name="Zhang Y."/>
            <person name="Li Z."/>
            <person name="Wang Q."/>
            <person name="Van de Peer Y."/>
            <person name="Marchal K."/>
            <person name="Chen J."/>
        </authorList>
    </citation>
    <scope>NUCLEOTIDE SEQUENCE [LARGE SCALE GENOMIC DNA]</scope>
    <source>
        <tissue evidence="1">Leaf</tissue>
    </source>
</reference>